<evidence type="ECO:0000313" key="10">
    <source>
        <dbReference type="Proteomes" id="UP000427906"/>
    </source>
</evidence>
<dbReference type="InterPro" id="IPR017941">
    <property type="entry name" value="Rieske_2Fe-2S"/>
</dbReference>
<dbReference type="PANTHER" id="PTHR10134">
    <property type="entry name" value="CYTOCHROME B-C1 COMPLEX SUBUNIT RIESKE, MITOCHONDRIAL"/>
    <property type="match status" value="1"/>
</dbReference>
<dbReference type="EMBL" id="AP021874">
    <property type="protein sequence ID" value="BBO67582.1"/>
    <property type="molecule type" value="Genomic_DNA"/>
</dbReference>
<feature type="domain" description="Rieske" evidence="8">
    <location>
        <begin position="64"/>
        <end position="156"/>
    </location>
</feature>
<evidence type="ECO:0000256" key="4">
    <source>
        <dbReference type="ARBA" id="ARBA00023014"/>
    </source>
</evidence>
<evidence type="ECO:0000256" key="1">
    <source>
        <dbReference type="ARBA" id="ARBA00022714"/>
    </source>
</evidence>
<dbReference type="KEGG" id="dalk:DSCA_15120"/>
<dbReference type="InterPro" id="IPR036922">
    <property type="entry name" value="Rieske_2Fe-2S_sf"/>
</dbReference>
<evidence type="ECO:0000256" key="7">
    <source>
        <dbReference type="SAM" id="Phobius"/>
    </source>
</evidence>
<gene>
    <name evidence="9" type="ORF">DSCA_15120</name>
</gene>
<evidence type="ECO:0000256" key="6">
    <source>
        <dbReference type="ARBA" id="ARBA00034078"/>
    </source>
</evidence>
<dbReference type="GO" id="GO:0051537">
    <property type="term" value="F:2 iron, 2 sulfur cluster binding"/>
    <property type="evidence" value="ECO:0007669"/>
    <property type="project" value="UniProtKB-KW"/>
</dbReference>
<dbReference type="RefSeq" id="WP_155315829.1">
    <property type="nucleotide sequence ID" value="NZ_AP021874.1"/>
</dbReference>
<comment type="cofactor">
    <cofactor evidence="6">
        <name>[2Fe-2S] cluster</name>
        <dbReference type="ChEBI" id="CHEBI:190135"/>
    </cofactor>
</comment>
<organism evidence="9 10">
    <name type="scientific">Desulfosarcina alkanivorans</name>
    <dbReference type="NCBI Taxonomy" id="571177"/>
    <lineage>
        <taxon>Bacteria</taxon>
        <taxon>Pseudomonadati</taxon>
        <taxon>Thermodesulfobacteriota</taxon>
        <taxon>Desulfobacteria</taxon>
        <taxon>Desulfobacterales</taxon>
        <taxon>Desulfosarcinaceae</taxon>
        <taxon>Desulfosarcina</taxon>
    </lineage>
</organism>
<reference evidence="9 10" key="1">
    <citation type="submission" date="2019-11" db="EMBL/GenBank/DDBJ databases">
        <title>Comparative genomics of hydrocarbon-degrading Desulfosarcina strains.</title>
        <authorList>
            <person name="Watanabe M."/>
            <person name="Kojima H."/>
            <person name="Fukui M."/>
        </authorList>
    </citation>
    <scope>NUCLEOTIDE SEQUENCE [LARGE SCALE GENOMIC DNA]</scope>
    <source>
        <strain evidence="9 10">PL12</strain>
    </source>
</reference>
<evidence type="ECO:0000256" key="5">
    <source>
        <dbReference type="ARBA" id="ARBA00023157"/>
    </source>
</evidence>
<keyword evidence="7" id="KW-0812">Transmembrane</keyword>
<dbReference type="PRINTS" id="PR00162">
    <property type="entry name" value="RIESKE"/>
</dbReference>
<evidence type="ECO:0000256" key="3">
    <source>
        <dbReference type="ARBA" id="ARBA00023004"/>
    </source>
</evidence>
<evidence type="ECO:0000259" key="8">
    <source>
        <dbReference type="PROSITE" id="PS51296"/>
    </source>
</evidence>
<dbReference type="InterPro" id="IPR005805">
    <property type="entry name" value="Rieske_Fe-S_prot_C"/>
</dbReference>
<sequence length="179" mass="19635">MIRWKKRESADRANAVDNQTRRSLLNGMWLTLGGLALAEVAWLVGSFLKPLKHGATSDRSAAIVDAGPADRYSPSTVTAFPQGRFYLACLEDGGFMALSRRCTHLGCTLPWDPEKKQFACPCHASAFDIRGCVIKSPAPRPLDRFAVSIENKRVKVDTSRAIRRIGFDASEVVYVPAGP</sequence>
<dbReference type="Pfam" id="PF00355">
    <property type="entry name" value="Rieske"/>
    <property type="match status" value="1"/>
</dbReference>
<accession>A0A5K7YDL6</accession>
<dbReference type="Gene3D" id="2.102.10.10">
    <property type="entry name" value="Rieske [2Fe-2S] iron-sulphur domain"/>
    <property type="match status" value="1"/>
</dbReference>
<dbReference type="InterPro" id="IPR014349">
    <property type="entry name" value="Rieske_Fe-S_prot"/>
</dbReference>
<dbReference type="GO" id="GO:0016020">
    <property type="term" value="C:membrane"/>
    <property type="evidence" value="ECO:0007669"/>
    <property type="project" value="InterPro"/>
</dbReference>
<dbReference type="PROSITE" id="PS51296">
    <property type="entry name" value="RIESKE"/>
    <property type="match status" value="1"/>
</dbReference>
<keyword evidence="1" id="KW-0001">2Fe-2S</keyword>
<dbReference type="GO" id="GO:0046872">
    <property type="term" value="F:metal ion binding"/>
    <property type="evidence" value="ECO:0007669"/>
    <property type="project" value="UniProtKB-KW"/>
</dbReference>
<keyword evidence="7" id="KW-1133">Transmembrane helix</keyword>
<keyword evidence="10" id="KW-1185">Reference proteome</keyword>
<name>A0A5K7YDL6_9BACT</name>
<keyword evidence="7" id="KW-0472">Membrane</keyword>
<protein>
    <recommendedName>
        <fullName evidence="8">Rieske domain-containing protein</fullName>
    </recommendedName>
</protein>
<keyword evidence="3" id="KW-0408">Iron</keyword>
<dbReference type="AlphaFoldDB" id="A0A5K7YDL6"/>
<feature type="transmembrane region" description="Helical" evidence="7">
    <location>
        <begin position="28"/>
        <end position="48"/>
    </location>
</feature>
<dbReference type="CDD" id="cd03467">
    <property type="entry name" value="Rieske"/>
    <property type="match status" value="1"/>
</dbReference>
<dbReference type="Proteomes" id="UP000427906">
    <property type="component" value="Chromosome"/>
</dbReference>
<dbReference type="OrthoDB" id="9767869at2"/>
<keyword evidence="5" id="KW-1015">Disulfide bond</keyword>
<proteinExistence type="predicted"/>
<evidence type="ECO:0000256" key="2">
    <source>
        <dbReference type="ARBA" id="ARBA00022723"/>
    </source>
</evidence>
<keyword evidence="4" id="KW-0411">Iron-sulfur</keyword>
<evidence type="ECO:0000313" key="9">
    <source>
        <dbReference type="EMBL" id="BBO67582.1"/>
    </source>
</evidence>
<dbReference type="SUPFAM" id="SSF50022">
    <property type="entry name" value="ISP domain"/>
    <property type="match status" value="1"/>
</dbReference>
<keyword evidence="2" id="KW-0479">Metal-binding</keyword>